<dbReference type="EMBL" id="JAAKFY010000007">
    <property type="protein sequence ID" value="KAF3854340.1"/>
    <property type="molecule type" value="Genomic_DNA"/>
</dbReference>
<accession>A0A7J5YY06</accession>
<name>A0A7J5YY06_DISMA</name>
<evidence type="ECO:0000313" key="1">
    <source>
        <dbReference type="EMBL" id="KAF3854340.1"/>
    </source>
</evidence>
<evidence type="ECO:0000313" key="2">
    <source>
        <dbReference type="Proteomes" id="UP000518266"/>
    </source>
</evidence>
<organism evidence="1 2">
    <name type="scientific">Dissostichus mawsoni</name>
    <name type="common">Antarctic cod</name>
    <dbReference type="NCBI Taxonomy" id="36200"/>
    <lineage>
        <taxon>Eukaryota</taxon>
        <taxon>Metazoa</taxon>
        <taxon>Chordata</taxon>
        <taxon>Craniata</taxon>
        <taxon>Vertebrata</taxon>
        <taxon>Euteleostomi</taxon>
        <taxon>Actinopterygii</taxon>
        <taxon>Neopterygii</taxon>
        <taxon>Teleostei</taxon>
        <taxon>Neoteleostei</taxon>
        <taxon>Acanthomorphata</taxon>
        <taxon>Eupercaria</taxon>
        <taxon>Perciformes</taxon>
        <taxon>Notothenioidei</taxon>
        <taxon>Nototheniidae</taxon>
        <taxon>Dissostichus</taxon>
    </lineage>
</organism>
<comment type="caution">
    <text evidence="1">The sequence shown here is derived from an EMBL/GenBank/DDBJ whole genome shotgun (WGS) entry which is preliminary data.</text>
</comment>
<gene>
    <name evidence="1" type="ORF">F7725_022395</name>
</gene>
<sequence length="126" mass="13484">MIAVGLKSAKSRLLAQVMRAPSRWKNGDTCCDHYMHKTAQIKSFIGTAVDQSLGLSLEVGAALESGVNEGTLKKVCEGAASRWKNGDTCCDYMHKTAQIKSFIGTAVDQSLGLSLEVGGCLGKREF</sequence>
<protein>
    <submittedName>
        <fullName evidence="1">Uncharacterized protein</fullName>
    </submittedName>
</protein>
<reference evidence="1 2" key="1">
    <citation type="submission" date="2020-03" db="EMBL/GenBank/DDBJ databases">
        <title>Dissostichus mawsoni Genome sequencing and assembly.</title>
        <authorList>
            <person name="Park H."/>
        </authorList>
    </citation>
    <scope>NUCLEOTIDE SEQUENCE [LARGE SCALE GENOMIC DNA]</scope>
    <source>
        <strain evidence="1">DM0001</strain>
        <tissue evidence="1">Muscle</tissue>
    </source>
</reference>
<dbReference type="Proteomes" id="UP000518266">
    <property type="component" value="Unassembled WGS sequence"/>
</dbReference>
<proteinExistence type="predicted"/>
<dbReference type="AlphaFoldDB" id="A0A7J5YY06"/>
<keyword evidence="2" id="KW-1185">Reference proteome</keyword>